<keyword evidence="2" id="KW-0732">Signal</keyword>
<protein>
    <recommendedName>
        <fullName evidence="4">Secreted protein</fullName>
    </recommendedName>
</protein>
<gene>
    <name evidence="3" type="ORF">AB5J49_05380</name>
</gene>
<name>A0AB39PV23_9ACTN</name>
<proteinExistence type="predicted"/>
<dbReference type="RefSeq" id="WP_369167304.1">
    <property type="nucleotide sequence ID" value="NZ_CP163439.1"/>
</dbReference>
<sequence length="77" mass="7801">MKKISILTTAVLAVGAALIGAVPAHAGIADGVVNNAHVLADISLLNTRINSDSQLSENNNANTRADGQGNNATGQHE</sequence>
<reference evidence="3" key="1">
    <citation type="submission" date="2024-07" db="EMBL/GenBank/DDBJ databases">
        <authorList>
            <person name="Yu S.T."/>
        </authorList>
    </citation>
    <scope>NUCLEOTIDE SEQUENCE</scope>
    <source>
        <strain evidence="3">R28</strain>
    </source>
</reference>
<dbReference type="EMBL" id="CP163439">
    <property type="protein sequence ID" value="XDQ32809.1"/>
    <property type="molecule type" value="Genomic_DNA"/>
</dbReference>
<feature type="chain" id="PRO_5044213347" description="Secreted protein" evidence="2">
    <location>
        <begin position="27"/>
        <end position="77"/>
    </location>
</feature>
<dbReference type="AlphaFoldDB" id="A0AB39PV23"/>
<organism evidence="3">
    <name type="scientific">Streptomyces sp. R28</name>
    <dbReference type="NCBI Taxonomy" id="3238628"/>
    <lineage>
        <taxon>Bacteria</taxon>
        <taxon>Bacillati</taxon>
        <taxon>Actinomycetota</taxon>
        <taxon>Actinomycetes</taxon>
        <taxon>Kitasatosporales</taxon>
        <taxon>Streptomycetaceae</taxon>
        <taxon>Streptomyces</taxon>
    </lineage>
</organism>
<evidence type="ECO:0000256" key="1">
    <source>
        <dbReference type="SAM" id="MobiDB-lite"/>
    </source>
</evidence>
<accession>A0AB39PV23</accession>
<feature type="signal peptide" evidence="2">
    <location>
        <begin position="1"/>
        <end position="26"/>
    </location>
</feature>
<evidence type="ECO:0000256" key="2">
    <source>
        <dbReference type="SAM" id="SignalP"/>
    </source>
</evidence>
<evidence type="ECO:0000313" key="3">
    <source>
        <dbReference type="EMBL" id="XDQ32809.1"/>
    </source>
</evidence>
<evidence type="ECO:0008006" key="4">
    <source>
        <dbReference type="Google" id="ProtNLM"/>
    </source>
</evidence>
<feature type="region of interest" description="Disordered" evidence="1">
    <location>
        <begin position="53"/>
        <end position="77"/>
    </location>
</feature>